<organism evidence="1 2">
    <name type="scientific">Clostridium puniceum</name>
    <dbReference type="NCBI Taxonomy" id="29367"/>
    <lineage>
        <taxon>Bacteria</taxon>
        <taxon>Bacillati</taxon>
        <taxon>Bacillota</taxon>
        <taxon>Clostridia</taxon>
        <taxon>Eubacteriales</taxon>
        <taxon>Clostridiaceae</taxon>
        <taxon>Clostridium</taxon>
    </lineage>
</organism>
<gene>
    <name evidence="1" type="ORF">CLPUN_29320</name>
</gene>
<dbReference type="Gene3D" id="2.60.120.260">
    <property type="entry name" value="Galactose-binding domain-like"/>
    <property type="match status" value="1"/>
</dbReference>
<dbReference type="InterPro" id="IPR008979">
    <property type="entry name" value="Galactose-bd-like_sf"/>
</dbReference>
<dbReference type="InterPro" id="IPR017853">
    <property type="entry name" value="GH"/>
</dbReference>
<evidence type="ECO:0000313" key="1">
    <source>
        <dbReference type="EMBL" id="OOM75895.1"/>
    </source>
</evidence>
<dbReference type="Pfam" id="PF17132">
    <property type="entry name" value="Glyco_hydro_106"/>
    <property type="match status" value="1"/>
</dbReference>
<evidence type="ECO:0008006" key="3">
    <source>
        <dbReference type="Google" id="ProtNLM"/>
    </source>
</evidence>
<dbReference type="PANTHER" id="PTHR36848">
    <property type="entry name" value="DNA-BINDING PROTEIN (PUTATIVE SECRETED PROTEIN)-RELATED"/>
    <property type="match status" value="1"/>
</dbReference>
<sequence length="887" mass="102521">MKKLDEVLENRESNYIMPFFWQHGEEEGILREYMKKINESGIKAVCVESRPHPDFLGPKWWEDMDVIMDEARKREMKVWILDDSHFPTGYANGRIKKDYPDLQKLFLKIHQQDFVGPYKDAGIIVKWAMNGSRDDVMNVGAENSKKETNEFSLEDKIIGVIAAKIINIDEIDTDTLIDISDKISNGVAYFNIPEGNWRIFTIVQTFKGGEKSTEGYLNPIDSRGTQVLIDTVYETHLNRYKEDFGTTIAGFFSDEPRFGNVKGPDASIGRFDMVLPWREDLISILEKNTSEDIIKYLPLLWVKGKLKENEIRYLYMDTITKLYSENFTQKLGEWCRAHNVEYIGHVIEDNNAHARLGYGAGHYYRSLWEQDMSGIDVVLHQILPGMDRGYFKSFTSSGWDGEFFHYALAKMGASLGHIDKKKKGRTMCEVFGAYGWGEGLKLMKWITDHMLVRGVNYFVPHAFSPKAFPDSDCPPHFYAHGKNPQFKYMSILNDYTNKISHLLTDGKHIAPVAILYHGEAEWSGEYMLLQKPAKELIQNQIDFDIVPADMLILSKIEDRKLTINNEAFSGLIIPYSEALPKKLIDKLLVYLENGLRIYFINDIPKVSSEGINIDKELQKLQESKYCKIIELNNLVTDLKNSDIYDIKVYDKQPYLRYYHYNHQDGDVFMFFNEHPYNSICTMIEVPIYSNAYVYDAFENKVFDINLEKTQKGIKFKLSLEKYESKIIVFSNNINVKESISINSEFKGIKEIKDNWKISFSTSEKYPKFESVIVLDKLVNLATPNLYPEFSGTVRYEIDFDMNTNFNNAFISVTDAYEIVDVYMNEFNVGSKICPPYKFDVSNCLKEGSNKLIIDVTNTLEKQQKDFLSQYLIHEPTGITGSVNLVFN</sequence>
<evidence type="ECO:0000313" key="2">
    <source>
        <dbReference type="Proteomes" id="UP000190890"/>
    </source>
</evidence>
<proteinExistence type="predicted"/>
<reference evidence="1 2" key="1">
    <citation type="submission" date="2016-05" db="EMBL/GenBank/DDBJ databases">
        <title>Microbial solvent formation.</title>
        <authorList>
            <person name="Poehlein A."/>
            <person name="Montoya Solano J.D."/>
            <person name="Flitsch S."/>
            <person name="Krabben P."/>
            <person name="Duerre P."/>
            <person name="Daniel R."/>
        </authorList>
    </citation>
    <scope>NUCLEOTIDE SEQUENCE [LARGE SCALE GENOMIC DNA]</scope>
    <source>
        <strain evidence="1 2">DSM 2619</strain>
    </source>
</reference>
<dbReference type="PANTHER" id="PTHR36848:SF2">
    <property type="entry name" value="SECRETED PROTEIN"/>
    <property type="match status" value="1"/>
</dbReference>
<dbReference type="SUPFAM" id="SSF49785">
    <property type="entry name" value="Galactose-binding domain-like"/>
    <property type="match status" value="1"/>
</dbReference>
<dbReference type="InterPro" id="IPR053161">
    <property type="entry name" value="Ulvan_degrading_GH"/>
</dbReference>
<accession>A0A1S8TEQ5</accession>
<keyword evidence="2" id="KW-1185">Reference proteome</keyword>
<dbReference type="AlphaFoldDB" id="A0A1S8TEQ5"/>
<protein>
    <recommendedName>
        <fullName evidence="3">Glycosyl hydrolases family 2, sugar binding domain</fullName>
    </recommendedName>
</protein>
<dbReference type="RefSeq" id="WP_077848013.1">
    <property type="nucleotide sequence ID" value="NZ_LZZM01000179.1"/>
</dbReference>
<dbReference type="EMBL" id="LZZM01000179">
    <property type="protein sequence ID" value="OOM75895.1"/>
    <property type="molecule type" value="Genomic_DNA"/>
</dbReference>
<dbReference type="SUPFAM" id="SSF51445">
    <property type="entry name" value="(Trans)glycosidases"/>
    <property type="match status" value="1"/>
</dbReference>
<dbReference type="Proteomes" id="UP000190890">
    <property type="component" value="Unassembled WGS sequence"/>
</dbReference>
<dbReference type="STRING" id="29367.CLPUN_29320"/>
<name>A0A1S8TEQ5_9CLOT</name>
<dbReference type="OrthoDB" id="9761519at2"/>
<comment type="caution">
    <text evidence="1">The sequence shown here is derived from an EMBL/GenBank/DDBJ whole genome shotgun (WGS) entry which is preliminary data.</text>
</comment>